<keyword evidence="3" id="KW-1185">Reference proteome</keyword>
<organism evidence="2">
    <name type="scientific">Solanum lycopersicum</name>
    <name type="common">Tomato</name>
    <name type="synonym">Lycopersicon esculentum</name>
    <dbReference type="NCBI Taxonomy" id="4081"/>
    <lineage>
        <taxon>Eukaryota</taxon>
        <taxon>Viridiplantae</taxon>
        <taxon>Streptophyta</taxon>
        <taxon>Embryophyta</taxon>
        <taxon>Tracheophyta</taxon>
        <taxon>Spermatophyta</taxon>
        <taxon>Magnoliopsida</taxon>
        <taxon>eudicotyledons</taxon>
        <taxon>Gunneridae</taxon>
        <taxon>Pentapetalae</taxon>
        <taxon>asterids</taxon>
        <taxon>lamiids</taxon>
        <taxon>Solanales</taxon>
        <taxon>Solanaceae</taxon>
        <taxon>Solanoideae</taxon>
        <taxon>Solaneae</taxon>
        <taxon>Solanum</taxon>
        <taxon>Solanum subgen. Lycopersicon</taxon>
    </lineage>
</organism>
<sequence length="434" mass="49925">MCIYENLNISLISDLFSRVVYNHVYITMTSTTLSNLPCNVLDKILGGLPLKDAVKTSILSKDWTYKWVTRAELDFRSEFYTYFNENQEAMKIIYQVLRLHQGPILKFALERPDLICDRDIDNWMLFLSKKNVQELTLQIFTGSEYHLPSHLFTFKQLRHLRLEMCFFQPPPNFKGFSNLISVNLQHVIFDPSIFRNLITKCPLLESLMLTRCTAFDILEIDAPTLKCFDFLGTSKSICLKNVPMLRTVVVCLNRIFMDTSSFSSNLTKFFHFVPSLEALELGGSSLEYLTMGGIPENPPAALNNVKSLCLSDMSFGNVEEVSSAVYLITSCPKLQELAIECEAVGIIMEPVIQFLRTKAISCNAMKLLKSVEMRYFIGFEMEIEFVKFILASAPGLEEIFIWSSGQFHRGTQMMDEMKQFHRKSPNVRFKFEEM</sequence>
<dbReference type="Pfam" id="PF24758">
    <property type="entry name" value="LRR_At5g56370"/>
    <property type="match status" value="1"/>
</dbReference>
<dbReference type="AlphaFoldDB" id="A0A3Q7HND8"/>
<protein>
    <recommendedName>
        <fullName evidence="1">F-box domain-containing protein</fullName>
    </recommendedName>
</protein>
<reference evidence="2" key="1">
    <citation type="journal article" date="2012" name="Nature">
        <title>The tomato genome sequence provides insights into fleshy fruit evolution.</title>
        <authorList>
            <consortium name="Tomato Genome Consortium"/>
        </authorList>
    </citation>
    <scope>NUCLEOTIDE SEQUENCE [LARGE SCALE GENOMIC DNA]</scope>
    <source>
        <strain evidence="2">cv. Heinz 1706</strain>
    </source>
</reference>
<dbReference type="PANTHER" id="PTHR31639:SF312">
    <property type="entry name" value="CYCLIN-LIKE F-BOX"/>
    <property type="match status" value="1"/>
</dbReference>
<reference evidence="2" key="2">
    <citation type="submission" date="2019-01" db="UniProtKB">
        <authorList>
            <consortium name="EnsemblPlants"/>
        </authorList>
    </citation>
    <scope>IDENTIFICATION</scope>
    <source>
        <strain evidence="2">cv. Heinz 1706</strain>
    </source>
</reference>
<evidence type="ECO:0000313" key="3">
    <source>
        <dbReference type="Proteomes" id="UP000004994"/>
    </source>
</evidence>
<evidence type="ECO:0000313" key="2">
    <source>
        <dbReference type="EnsemblPlants" id="Solyc08g041670.2.1"/>
    </source>
</evidence>
<dbReference type="InterPro" id="IPR055411">
    <property type="entry name" value="LRR_FXL15/At3g58940/PEG3-like"/>
</dbReference>
<dbReference type="SUPFAM" id="SSF52047">
    <property type="entry name" value="RNI-like"/>
    <property type="match status" value="1"/>
</dbReference>
<dbReference type="Proteomes" id="UP000004994">
    <property type="component" value="Chromosome 8"/>
</dbReference>
<dbReference type="SUPFAM" id="SSF81383">
    <property type="entry name" value="F-box domain"/>
    <property type="match status" value="1"/>
</dbReference>
<dbReference type="Gramene" id="Solyc08g041670.2.1">
    <property type="protein sequence ID" value="Solyc08g041670.2.1"/>
    <property type="gene ID" value="Solyc08g041670.2"/>
</dbReference>
<dbReference type="InterPro" id="IPR032675">
    <property type="entry name" value="LRR_dom_sf"/>
</dbReference>
<proteinExistence type="predicted"/>
<dbReference type="STRING" id="4081.A0A3Q7HND8"/>
<dbReference type="Gene3D" id="3.80.10.10">
    <property type="entry name" value="Ribonuclease Inhibitor"/>
    <property type="match status" value="1"/>
</dbReference>
<evidence type="ECO:0000259" key="1">
    <source>
        <dbReference type="PROSITE" id="PS50181"/>
    </source>
</evidence>
<name>A0A3Q7HND8_SOLLC</name>
<dbReference type="OMA" id="FIWSSGQ"/>
<accession>A0A3Q7HND8</accession>
<dbReference type="EnsemblPlants" id="Solyc08g041670.2.1">
    <property type="protein sequence ID" value="Solyc08g041670.2.1"/>
    <property type="gene ID" value="Solyc08g041670.2"/>
</dbReference>
<dbReference type="PANTHER" id="PTHR31639">
    <property type="entry name" value="F-BOX PROTEIN-LIKE"/>
    <property type="match status" value="1"/>
</dbReference>
<feature type="domain" description="F-box" evidence="1">
    <location>
        <begin position="30"/>
        <end position="78"/>
    </location>
</feature>
<dbReference type="PROSITE" id="PS50181">
    <property type="entry name" value="FBOX"/>
    <property type="match status" value="1"/>
</dbReference>
<dbReference type="InterPro" id="IPR001810">
    <property type="entry name" value="F-box_dom"/>
</dbReference>
<dbReference type="InParanoid" id="A0A3Q7HND8"/>
<dbReference type="InterPro" id="IPR036047">
    <property type="entry name" value="F-box-like_dom_sf"/>
</dbReference>
<dbReference type="PaxDb" id="4081-Solyc08g041670.1.1"/>